<organism evidence="1 2">
    <name type="scientific">Chryseobacterium potabilaquae</name>
    <dbReference type="NCBI Taxonomy" id="2675057"/>
    <lineage>
        <taxon>Bacteria</taxon>
        <taxon>Pseudomonadati</taxon>
        <taxon>Bacteroidota</taxon>
        <taxon>Flavobacteriia</taxon>
        <taxon>Flavobacteriales</taxon>
        <taxon>Weeksellaceae</taxon>
        <taxon>Chryseobacterium group</taxon>
        <taxon>Chryseobacterium</taxon>
    </lineage>
</organism>
<dbReference type="AlphaFoldDB" id="A0A6N4XD12"/>
<gene>
    <name evidence="1" type="ORF">CHRY9293_03650</name>
</gene>
<keyword evidence="2" id="KW-1185">Reference proteome</keyword>
<dbReference type="Proteomes" id="UP000445144">
    <property type="component" value="Unassembled WGS sequence"/>
</dbReference>
<name>A0A6N4XD12_9FLAO</name>
<protein>
    <submittedName>
        <fullName evidence="1">Uncharacterized protein</fullName>
    </submittedName>
</protein>
<dbReference type="EMBL" id="CACVBR010000072">
    <property type="protein sequence ID" value="CAA7197583.1"/>
    <property type="molecule type" value="Genomic_DNA"/>
</dbReference>
<accession>A0A6N4XD12</accession>
<proteinExistence type="predicted"/>
<evidence type="ECO:0000313" key="1">
    <source>
        <dbReference type="EMBL" id="CAA7197583.1"/>
    </source>
</evidence>
<evidence type="ECO:0000313" key="2">
    <source>
        <dbReference type="Proteomes" id="UP000445144"/>
    </source>
</evidence>
<reference evidence="1 2" key="1">
    <citation type="submission" date="2020-01" db="EMBL/GenBank/DDBJ databases">
        <authorList>
            <person name="Rodrigo-Torres L."/>
            <person name="Arahal R. D."/>
            <person name="Lucena T."/>
        </authorList>
    </citation>
    <scope>NUCLEOTIDE SEQUENCE [LARGE SCALE GENOMIC DNA]</scope>
    <source>
        <strain evidence="1 2">CECT 9293</strain>
    </source>
</reference>
<sequence>MKTNNIKPYNLGVITQALLYLFHENDNFEMIFITQKTPFKSLN</sequence>